<keyword evidence="3" id="KW-1185">Reference proteome</keyword>
<gene>
    <name evidence="2" type="ORF">U9M48_015287</name>
</gene>
<organism evidence="2 3">
    <name type="scientific">Paspalum notatum var. saurae</name>
    <dbReference type="NCBI Taxonomy" id="547442"/>
    <lineage>
        <taxon>Eukaryota</taxon>
        <taxon>Viridiplantae</taxon>
        <taxon>Streptophyta</taxon>
        <taxon>Embryophyta</taxon>
        <taxon>Tracheophyta</taxon>
        <taxon>Spermatophyta</taxon>
        <taxon>Magnoliopsida</taxon>
        <taxon>Liliopsida</taxon>
        <taxon>Poales</taxon>
        <taxon>Poaceae</taxon>
        <taxon>PACMAD clade</taxon>
        <taxon>Panicoideae</taxon>
        <taxon>Andropogonodae</taxon>
        <taxon>Paspaleae</taxon>
        <taxon>Paspalinae</taxon>
        <taxon>Paspalum</taxon>
    </lineage>
</organism>
<dbReference type="AlphaFoldDB" id="A0AAQ3T2V3"/>
<name>A0AAQ3T2V3_PASNO</name>
<evidence type="ECO:0000313" key="3">
    <source>
        <dbReference type="Proteomes" id="UP001341281"/>
    </source>
</evidence>
<evidence type="ECO:0000313" key="2">
    <source>
        <dbReference type="EMBL" id="WVZ66008.1"/>
    </source>
</evidence>
<feature type="compositionally biased region" description="Low complexity" evidence="1">
    <location>
        <begin position="1"/>
        <end position="19"/>
    </location>
</feature>
<accession>A0AAQ3T2V3</accession>
<sequence>MALAAARAASSGTAAEAMSTRASSDGCVRSLKSGLEARSSSSRPECHHHSPLRCFPTLLGRPTTAQLVEHEDDRRATHVAELAQHLTTLRQLVVAEHSLDLVQDRTATGVDGPEEVIPFDSDAECVKGIGQAALNVAPHHPGYLAGDVVFHASFVDLHGYGILGVRYRGLRGECHLKQRALNGADGVGTDDDGAGAIAEDSLAKDVVQTTILRAVEGDERDLRARHEDARAAVVLRELLGELERPAPAVAAVEVEYGAGDRGAEA</sequence>
<dbReference type="EMBL" id="CP144747">
    <property type="protein sequence ID" value="WVZ66008.1"/>
    <property type="molecule type" value="Genomic_DNA"/>
</dbReference>
<evidence type="ECO:0000256" key="1">
    <source>
        <dbReference type="SAM" id="MobiDB-lite"/>
    </source>
</evidence>
<reference evidence="2 3" key="1">
    <citation type="submission" date="2024-02" db="EMBL/GenBank/DDBJ databases">
        <title>High-quality chromosome-scale genome assembly of Pensacola bahiagrass (Paspalum notatum Flugge var. saurae).</title>
        <authorList>
            <person name="Vega J.M."/>
            <person name="Podio M."/>
            <person name="Orjuela J."/>
            <person name="Siena L.A."/>
            <person name="Pessino S.C."/>
            <person name="Combes M.C."/>
            <person name="Mariac C."/>
            <person name="Albertini E."/>
            <person name="Pupilli F."/>
            <person name="Ortiz J.P.A."/>
            <person name="Leblanc O."/>
        </authorList>
    </citation>
    <scope>NUCLEOTIDE SEQUENCE [LARGE SCALE GENOMIC DNA]</scope>
    <source>
        <strain evidence="2">R1</strain>
        <tissue evidence="2">Leaf</tissue>
    </source>
</reference>
<dbReference type="Proteomes" id="UP001341281">
    <property type="component" value="Chromosome 03"/>
</dbReference>
<proteinExistence type="predicted"/>
<protein>
    <submittedName>
        <fullName evidence="2">Uncharacterized protein</fullName>
    </submittedName>
</protein>
<feature type="region of interest" description="Disordered" evidence="1">
    <location>
        <begin position="1"/>
        <end position="25"/>
    </location>
</feature>